<proteinExistence type="predicted"/>
<gene>
    <name evidence="1" type="ORF">Scani_41120</name>
</gene>
<reference evidence="1 2" key="1">
    <citation type="submission" date="2019-12" db="EMBL/GenBank/DDBJ databases">
        <title>Whole genome shotgun sequence of Streptomyces caniferus NBRC 15389.</title>
        <authorList>
            <person name="Ichikawa N."/>
            <person name="Kimura A."/>
            <person name="Kitahashi Y."/>
            <person name="Komaki H."/>
            <person name="Tamura T."/>
        </authorList>
    </citation>
    <scope>NUCLEOTIDE SEQUENCE [LARGE SCALE GENOMIC DNA]</scope>
    <source>
        <strain evidence="1 2">NBRC 15389</strain>
    </source>
</reference>
<comment type="caution">
    <text evidence="1">The sequence shown here is derived from an EMBL/GenBank/DDBJ whole genome shotgun (WGS) entry which is preliminary data.</text>
</comment>
<protein>
    <recommendedName>
        <fullName evidence="3">Polyketide cyclase</fullName>
    </recommendedName>
</protein>
<dbReference type="RefSeq" id="WP_159478043.1">
    <property type="nucleotide sequence ID" value="NZ_BAAATH010000017.1"/>
</dbReference>
<dbReference type="AlphaFoldDB" id="A0A640SAK1"/>
<sequence length="192" mass="21021">MDLTGKVWGATRPEREASYPCDPLVAAPAEGWFRAVDVAAPPGLVFRWLRQLALAPYSYDWIDFRGQKSPRTLVQGLPELALGQPFLVFEIAGFETGTHITGVLPARLAERHGQMAVSYTLSPLEEGCRLMVKVVAEAEGPLPRRLRRGLLAWGDLVMMRKQLLTLKKLAERDARCQPGTGGIGPDGDSSPS</sequence>
<organism evidence="1 2">
    <name type="scientific">Streptomyces caniferus</name>
    <dbReference type="NCBI Taxonomy" id="285557"/>
    <lineage>
        <taxon>Bacteria</taxon>
        <taxon>Bacillati</taxon>
        <taxon>Actinomycetota</taxon>
        <taxon>Actinomycetes</taxon>
        <taxon>Kitasatosporales</taxon>
        <taxon>Streptomycetaceae</taxon>
        <taxon>Streptomyces</taxon>
    </lineage>
</organism>
<dbReference type="SUPFAM" id="SSF55961">
    <property type="entry name" value="Bet v1-like"/>
    <property type="match status" value="1"/>
</dbReference>
<evidence type="ECO:0000313" key="1">
    <source>
        <dbReference type="EMBL" id="GFE07844.1"/>
    </source>
</evidence>
<name>A0A640SAK1_9ACTN</name>
<evidence type="ECO:0000313" key="2">
    <source>
        <dbReference type="Proteomes" id="UP000435837"/>
    </source>
</evidence>
<dbReference type="EMBL" id="BLIN01000005">
    <property type="protein sequence ID" value="GFE07844.1"/>
    <property type="molecule type" value="Genomic_DNA"/>
</dbReference>
<dbReference type="OrthoDB" id="3255669at2"/>
<evidence type="ECO:0008006" key="3">
    <source>
        <dbReference type="Google" id="ProtNLM"/>
    </source>
</evidence>
<dbReference type="Proteomes" id="UP000435837">
    <property type="component" value="Unassembled WGS sequence"/>
</dbReference>
<accession>A0A640SAK1</accession>